<keyword evidence="7" id="KW-0663">Pyridoxal phosphate</keyword>
<dbReference type="AlphaFoldDB" id="A0A192A4I4"/>
<dbReference type="EMBL" id="CP016023">
    <property type="protein sequence ID" value="ANJ75171.1"/>
    <property type="molecule type" value="Genomic_DNA"/>
</dbReference>
<keyword evidence="8" id="KW-0784">Thiamine biosynthesis</keyword>
<evidence type="ECO:0000256" key="1">
    <source>
        <dbReference type="ARBA" id="ARBA00003469"/>
    </source>
</evidence>
<name>A0A192A4I4_9RALS</name>
<dbReference type="InterPro" id="IPR027939">
    <property type="entry name" value="NMT1/THI5"/>
</dbReference>
<gene>
    <name evidence="14" type="ORF">A9Y76_21845</name>
    <name evidence="13" type="ORF">ACS15_4691</name>
    <name evidence="15" type="ORF">HGR00_06955</name>
</gene>
<comment type="similarity">
    <text evidence="3">Belongs to the NMT1/THI5 family.</text>
</comment>
<dbReference type="Gene3D" id="3.40.190.10">
    <property type="entry name" value="Periplasmic binding protein-like II"/>
    <property type="match status" value="2"/>
</dbReference>
<dbReference type="GO" id="GO:0016740">
    <property type="term" value="F:transferase activity"/>
    <property type="evidence" value="ECO:0007669"/>
    <property type="project" value="UniProtKB-KW"/>
</dbReference>
<dbReference type="RefSeq" id="WP_031329057.1">
    <property type="nucleotide sequence ID" value="NZ_CP012606.1"/>
</dbReference>
<dbReference type="Proteomes" id="UP000077927">
    <property type="component" value="Chromosome 2"/>
</dbReference>
<protein>
    <recommendedName>
        <fullName evidence="10">Thiamine pyrimidine synthase</fullName>
    </recommendedName>
</protein>
<evidence type="ECO:0000256" key="4">
    <source>
        <dbReference type="ARBA" id="ARBA00011738"/>
    </source>
</evidence>
<evidence type="ECO:0000256" key="7">
    <source>
        <dbReference type="ARBA" id="ARBA00022898"/>
    </source>
</evidence>
<comment type="pathway">
    <text evidence="2">Cofactor biosynthesis; thiamine diphosphate biosynthesis.</text>
</comment>
<dbReference type="PANTHER" id="PTHR31528">
    <property type="entry name" value="4-AMINO-5-HYDROXYMETHYL-2-METHYLPYRIMIDINE PHOSPHATE SYNTHASE THI11-RELATED"/>
    <property type="match status" value="1"/>
</dbReference>
<keyword evidence="9" id="KW-0408">Iron</keyword>
<reference evidence="13 16" key="1">
    <citation type="submission" date="2015-09" db="EMBL/GenBank/DDBJ databases">
        <authorList>
            <person name="Xu Y."/>
            <person name="Nagy A."/>
            <person name="Liu N.T."/>
            <person name="Nou X."/>
        </authorList>
    </citation>
    <scope>NUCLEOTIDE SEQUENCE [LARGE SCALE GENOMIC DNA]</scope>
    <source>
        <strain evidence="13 16">FC1138</strain>
    </source>
</reference>
<reference evidence="15 18" key="4">
    <citation type="submission" date="2020-04" db="EMBL/GenBank/DDBJ databases">
        <title>Ralstonia insidiosa genome sequencing and assembly.</title>
        <authorList>
            <person name="Martins R.C.R."/>
            <person name="Perdigao-Neto L.V."/>
            <person name="Levin A.S.S."/>
            <person name="Costa S.F."/>
        </authorList>
    </citation>
    <scope>NUCLEOTIDE SEQUENCE [LARGE SCALE GENOMIC DNA]</scope>
    <source>
        <strain evidence="15 18">5047</strain>
    </source>
</reference>
<dbReference type="InterPro" id="IPR015168">
    <property type="entry name" value="SsuA/THI5"/>
</dbReference>
<evidence type="ECO:0000256" key="3">
    <source>
        <dbReference type="ARBA" id="ARBA00009406"/>
    </source>
</evidence>
<keyword evidence="17" id="KW-1185">Reference proteome</keyword>
<comment type="function">
    <text evidence="1">Responsible for the formation of the pyrimidine heterocycle in the thiamine biosynthesis pathway. Catalyzes the formation of hydroxymethylpyrimidine phosphate (HMP-P) from histidine and pyridoxal phosphate (PLP). The protein uses PLP and the active site histidine to form HMP-P, generating an inactive enzyme. The enzyme can only undergo a single turnover, which suggests it is a suicide enzyme.</text>
</comment>
<dbReference type="OrthoDB" id="8555942at2"/>
<evidence type="ECO:0000313" key="13">
    <source>
        <dbReference type="EMBL" id="ANH76582.1"/>
    </source>
</evidence>
<dbReference type="Proteomes" id="UP000575469">
    <property type="component" value="Unassembled WGS sequence"/>
</dbReference>
<comment type="subunit">
    <text evidence="4">Homodimer.</text>
</comment>
<sequence>MLERVCALIRGLVFAAGLGAGLVSVVHAADTVRVNLAWLPQGSTGGILVAQAKGYYKEAGLDVTVMRGYGGQRTVNEVDAGLFEFGYGDPVSVALNRAHGGHTVMVGAINTRWPGAMCYVERPGFKVTSLKDLAGMTLGGGGASAVQNIVPAWLKQNGMAPDAIKLVRLDPAVINTALLQKRIDLSECWEGASLPVQQAFAQRAGQKLGKVYYRDFGLDMMGSGIVTTDGYIAQHPDVVKRFVEATYRGYAFMRDQPKAAVDAIVAQQPLLDRAILQQQIAETNNLISDEPDKHKIGWLRPERINGTVEFLSRAFDLGGKVKPGDLYTNRFVE</sequence>
<dbReference type="KEGG" id="rin:ACS15_4691"/>
<evidence type="ECO:0000313" key="15">
    <source>
        <dbReference type="EMBL" id="NMV37643.1"/>
    </source>
</evidence>
<reference evidence="14" key="3">
    <citation type="submission" date="2016-06" db="EMBL/GenBank/DDBJ databases">
        <authorList>
            <person name="Kjaerup R.B."/>
            <person name="Dalgaard T.S."/>
            <person name="Juul-Madsen H.R."/>
        </authorList>
    </citation>
    <scope>NUCLEOTIDE SEQUENCE [LARGE SCALE GENOMIC DNA]</scope>
    <source>
        <strain evidence="14">ATCC 49129</strain>
    </source>
</reference>
<evidence type="ECO:0000256" key="6">
    <source>
        <dbReference type="ARBA" id="ARBA00022723"/>
    </source>
</evidence>
<evidence type="ECO:0000256" key="10">
    <source>
        <dbReference type="ARBA" id="ARBA00033171"/>
    </source>
</evidence>
<evidence type="ECO:0000313" key="14">
    <source>
        <dbReference type="EMBL" id="ANJ75171.1"/>
    </source>
</evidence>
<dbReference type="SUPFAM" id="SSF53850">
    <property type="entry name" value="Periplasmic binding protein-like II"/>
    <property type="match status" value="1"/>
</dbReference>
<organism evidence="14 17">
    <name type="scientific">Ralstonia insidiosa</name>
    <dbReference type="NCBI Taxonomy" id="190721"/>
    <lineage>
        <taxon>Bacteria</taxon>
        <taxon>Pseudomonadati</taxon>
        <taxon>Pseudomonadota</taxon>
        <taxon>Betaproteobacteria</taxon>
        <taxon>Burkholderiales</taxon>
        <taxon>Burkholderiaceae</taxon>
        <taxon>Ralstonia</taxon>
    </lineage>
</organism>
<reference evidence="17" key="2">
    <citation type="submission" date="2016-06" db="EMBL/GenBank/DDBJ databases">
        <authorList>
            <person name="Xu Y."/>
            <person name="Nagy A."/>
            <person name="Yan X."/>
            <person name="Kim S.W."/>
            <person name="Haley B."/>
            <person name="Liu N.T."/>
            <person name="Nou X."/>
        </authorList>
    </citation>
    <scope>NUCLEOTIDE SEQUENCE [LARGE SCALE GENOMIC DNA]</scope>
    <source>
        <strain evidence="17">ATCC 49129</strain>
    </source>
</reference>
<evidence type="ECO:0000256" key="8">
    <source>
        <dbReference type="ARBA" id="ARBA00022977"/>
    </source>
</evidence>
<dbReference type="GeneID" id="61528686"/>
<proteinExistence type="inferred from homology"/>
<evidence type="ECO:0000256" key="2">
    <source>
        <dbReference type="ARBA" id="ARBA00004948"/>
    </source>
</evidence>
<feature type="domain" description="SsuA/THI5-like" evidence="12">
    <location>
        <begin position="45"/>
        <end position="260"/>
    </location>
</feature>
<dbReference type="PANTHER" id="PTHR31528:SF1">
    <property type="entry name" value="4-AMINO-5-HYDROXYMETHYL-2-METHYLPYRIMIDINE PHOSPHATE SYNTHASE THI11-RELATED"/>
    <property type="match status" value="1"/>
</dbReference>
<comment type="catalytic activity">
    <reaction evidence="11">
        <text>N(6)-(pyridoxal phosphate)-L-lysyl-[4-amino-5-hydroxymethyl-2-methylpyrimidine phosphate synthase] + L-histidyl-[4-amino-5-hydroxymethyl-2-methylpyrimidine phosphate synthase] + 2 Fe(3+) + 4 H2O = L-lysyl-[4-amino-5-hydroxymethyl-2-methylpyrimidine phosphate synthase] + (2S)-2-amino-5-hydroxy-4-oxopentanoyl-[4-amino-5-hydroxymethyl-2-methylpyrimidine phosphate synthase] + 4-amino-2-methyl-5-(phosphooxymethyl)pyrimidine + 3-oxopropanoate + 2 Fe(2+) + 2 H(+)</text>
        <dbReference type="Rhea" id="RHEA:65756"/>
        <dbReference type="Rhea" id="RHEA-COMP:16892"/>
        <dbReference type="Rhea" id="RHEA-COMP:16893"/>
        <dbReference type="Rhea" id="RHEA-COMP:16894"/>
        <dbReference type="Rhea" id="RHEA-COMP:16895"/>
        <dbReference type="ChEBI" id="CHEBI:15377"/>
        <dbReference type="ChEBI" id="CHEBI:15378"/>
        <dbReference type="ChEBI" id="CHEBI:29033"/>
        <dbReference type="ChEBI" id="CHEBI:29034"/>
        <dbReference type="ChEBI" id="CHEBI:29969"/>
        <dbReference type="ChEBI" id="CHEBI:29979"/>
        <dbReference type="ChEBI" id="CHEBI:33190"/>
        <dbReference type="ChEBI" id="CHEBI:58354"/>
        <dbReference type="ChEBI" id="CHEBI:143915"/>
        <dbReference type="ChEBI" id="CHEBI:157692"/>
    </reaction>
    <physiologicalReaction direction="left-to-right" evidence="11">
        <dbReference type="Rhea" id="RHEA:65757"/>
    </physiologicalReaction>
</comment>
<dbReference type="STRING" id="190721.ACS15_4691"/>
<dbReference type="GO" id="GO:0046872">
    <property type="term" value="F:metal ion binding"/>
    <property type="evidence" value="ECO:0007669"/>
    <property type="project" value="UniProtKB-KW"/>
</dbReference>
<keyword evidence="6" id="KW-0479">Metal-binding</keyword>
<accession>A0A192A4I4</accession>
<dbReference type="PATRIC" id="fig|190721.6.peg.4633"/>
<dbReference type="Pfam" id="PF09084">
    <property type="entry name" value="NMT1"/>
    <property type="match status" value="1"/>
</dbReference>
<keyword evidence="5" id="KW-0808">Transferase</keyword>
<evidence type="ECO:0000313" key="18">
    <source>
        <dbReference type="Proteomes" id="UP000575469"/>
    </source>
</evidence>
<dbReference type="EMBL" id="CP012606">
    <property type="protein sequence ID" value="ANH76582.1"/>
    <property type="molecule type" value="Genomic_DNA"/>
</dbReference>
<evidence type="ECO:0000256" key="9">
    <source>
        <dbReference type="ARBA" id="ARBA00023004"/>
    </source>
</evidence>
<dbReference type="EMBL" id="JABBZM010000005">
    <property type="protein sequence ID" value="NMV37643.1"/>
    <property type="molecule type" value="Genomic_DNA"/>
</dbReference>
<evidence type="ECO:0000256" key="5">
    <source>
        <dbReference type="ARBA" id="ARBA00022679"/>
    </source>
</evidence>
<evidence type="ECO:0000313" key="16">
    <source>
        <dbReference type="Proteomes" id="UP000077927"/>
    </source>
</evidence>
<dbReference type="Proteomes" id="UP000078572">
    <property type="component" value="Chromosome 2"/>
</dbReference>
<evidence type="ECO:0000256" key="11">
    <source>
        <dbReference type="ARBA" id="ARBA00048179"/>
    </source>
</evidence>
<dbReference type="GO" id="GO:0009228">
    <property type="term" value="P:thiamine biosynthetic process"/>
    <property type="evidence" value="ECO:0007669"/>
    <property type="project" value="UniProtKB-KW"/>
</dbReference>
<evidence type="ECO:0000259" key="12">
    <source>
        <dbReference type="Pfam" id="PF09084"/>
    </source>
</evidence>
<evidence type="ECO:0000313" key="17">
    <source>
        <dbReference type="Proteomes" id="UP000078572"/>
    </source>
</evidence>